<reference evidence="1 2" key="2">
    <citation type="submission" date="2007-06" db="EMBL/GenBank/DDBJ databases">
        <title>Draft genome sequence of Pseudoflavonifractor capillosus ATCC 29799.</title>
        <authorList>
            <person name="Sudarsanam P."/>
            <person name="Ley R."/>
            <person name="Guruge J."/>
            <person name="Turnbaugh P.J."/>
            <person name="Mahowald M."/>
            <person name="Liep D."/>
            <person name="Gordon J."/>
        </authorList>
    </citation>
    <scope>NUCLEOTIDE SEQUENCE [LARGE SCALE GENOMIC DNA]</scope>
    <source>
        <strain evidence="1 2">ATCC 29799</strain>
    </source>
</reference>
<dbReference type="InterPro" id="IPR013493">
    <property type="entry name" value="CHP02677"/>
</dbReference>
<dbReference type="eggNOG" id="ENOG502Z7IU">
    <property type="taxonomic scope" value="Bacteria"/>
</dbReference>
<protein>
    <recommendedName>
        <fullName evidence="3">TIGR02677 family protein</fullName>
    </recommendedName>
</protein>
<dbReference type="EMBL" id="AAXG02000047">
    <property type="protein sequence ID" value="EDM97835.1"/>
    <property type="molecule type" value="Genomic_DNA"/>
</dbReference>
<evidence type="ECO:0000313" key="2">
    <source>
        <dbReference type="Proteomes" id="UP000003639"/>
    </source>
</evidence>
<dbReference type="NCBIfam" id="TIGR02677">
    <property type="entry name" value="TIGR02677 family protein"/>
    <property type="match status" value="1"/>
</dbReference>
<name>A6P1E3_9FIRM</name>
<gene>
    <name evidence="1" type="ORF">BACCAP_04310</name>
</gene>
<proteinExistence type="predicted"/>
<dbReference type="Pfam" id="PF09660">
    <property type="entry name" value="DUF2397"/>
    <property type="match status" value="1"/>
</dbReference>
<accession>A6P1E3</accession>
<comment type="caution">
    <text evidence="1">The sequence shown here is derived from an EMBL/GenBank/DDBJ whole genome shotgun (WGS) entry which is preliminary data.</text>
</comment>
<sequence>MQMALQADMLESIPQTKYLSAESYISYRAIMRTFYLEYQNMHYQLDKDTILSLLHKDVLFAAYTVEQLVSDLDQLVKWKNLAPIQDPHKAYTIADFKNRQFQYMMTEAALEVERMTITLENLYTQTTGLSSSAFRRIQKALHTAEHLEEMSLKDVGEWWQELQEDFRRLRQNHQDYLREFYGPSAEKQMRSAEFIAYKQHLIRYLEDFIQDLQSSATQISAQLEAFSEAQIERILTLVYQSALEIPRPHSEQTPLWKEELRQKERGVWKSLTAWFTGKDSTARQVMDVTNEVIRRVVQNAAILVQMQDMGVSNKAELRHLMILFSNLPSLEDAHKLSALAFGAQQARHFTVNDERETERIDSSTYEERPLDYSLQPRVRTYRPRMDRSGFADKSAEKAAQRKKILEEERQLREKITQYIQDGKLDFSALSEPVPPEVRTVFLSWVAMANLAPDGYGHTQYGQRFMLERRGNRTCNLICTDGTLSMPDCVLLFEGNGNE</sequence>
<dbReference type="AlphaFoldDB" id="A6P1E3"/>
<evidence type="ECO:0000313" key="1">
    <source>
        <dbReference type="EMBL" id="EDM97835.1"/>
    </source>
</evidence>
<evidence type="ECO:0008006" key="3">
    <source>
        <dbReference type="Google" id="ProtNLM"/>
    </source>
</evidence>
<dbReference type="Proteomes" id="UP000003639">
    <property type="component" value="Unassembled WGS sequence"/>
</dbReference>
<keyword evidence="2" id="KW-1185">Reference proteome</keyword>
<dbReference type="STRING" id="411467.BACCAP_04310"/>
<organism evidence="1 2">
    <name type="scientific">Pseudoflavonifractor capillosus ATCC 29799</name>
    <dbReference type="NCBI Taxonomy" id="411467"/>
    <lineage>
        <taxon>Bacteria</taxon>
        <taxon>Bacillati</taxon>
        <taxon>Bacillota</taxon>
        <taxon>Clostridia</taxon>
        <taxon>Eubacteriales</taxon>
        <taxon>Oscillospiraceae</taxon>
        <taxon>Pseudoflavonifractor</taxon>
    </lineage>
</organism>
<reference evidence="1 2" key="1">
    <citation type="submission" date="2007-04" db="EMBL/GenBank/DDBJ databases">
        <authorList>
            <person name="Fulton L."/>
            <person name="Clifton S."/>
            <person name="Fulton B."/>
            <person name="Xu J."/>
            <person name="Minx P."/>
            <person name="Pepin K.H."/>
            <person name="Johnson M."/>
            <person name="Thiruvilangam P."/>
            <person name="Bhonagiri V."/>
            <person name="Nash W.E."/>
            <person name="Mardis E.R."/>
            <person name="Wilson R.K."/>
        </authorList>
    </citation>
    <scope>NUCLEOTIDE SEQUENCE [LARGE SCALE GENOMIC DNA]</scope>
    <source>
        <strain evidence="1 2">ATCC 29799</strain>
    </source>
</reference>